<dbReference type="EMBL" id="CP069030">
    <property type="protein sequence ID" value="QRC97890.1"/>
    <property type="molecule type" value="Genomic_DNA"/>
</dbReference>
<accession>A0A7U2HZQ2</accession>
<gene>
    <name evidence="1" type="ORF">JI435_152270</name>
</gene>
<dbReference type="OrthoDB" id="3660222at2759"/>
<name>A0A7U2HZQ2_PHANO</name>
<keyword evidence="2" id="KW-1185">Reference proteome</keyword>
<reference evidence="2" key="1">
    <citation type="journal article" date="2021" name="BMC Genomics">
        <title>Chromosome-level genome assembly and manually-curated proteome of model necrotroph Parastagonospora nodorum Sn15 reveals a genome-wide trove of candidate effector homologs, and redundancy of virulence-related functions within an accessory chromosome.</title>
        <authorList>
            <person name="Bertazzoni S."/>
            <person name="Jones D.A.B."/>
            <person name="Phan H.T."/>
            <person name="Tan K.-C."/>
            <person name="Hane J.K."/>
        </authorList>
    </citation>
    <scope>NUCLEOTIDE SEQUENCE [LARGE SCALE GENOMIC DNA]</scope>
    <source>
        <strain evidence="2">SN15 / ATCC MYA-4574 / FGSC 10173)</strain>
    </source>
</reference>
<sequence length="185" mass="21176">MGATSHQSAGTCDLHIPNLPHGLVPQTNLHTKPTDTSVLSARMTQELSVYMLPHRYNTFERTLYGDEHGFGERTLSLEMVSGQNDLDIKLPLRCRYKDNMPILSTVIDKKDWMLLCSIVNSDRVVRVIFDDRKRDHLAKLTIPGAKPPRDGGVEMILHWEETDDALLLMEKSVRWIKRKLKQEVS</sequence>
<dbReference type="Proteomes" id="UP000663193">
    <property type="component" value="Chromosome 8"/>
</dbReference>
<dbReference type="AlphaFoldDB" id="A0A7U2HZQ2"/>
<proteinExistence type="predicted"/>
<organism evidence="1 2">
    <name type="scientific">Phaeosphaeria nodorum (strain SN15 / ATCC MYA-4574 / FGSC 10173)</name>
    <name type="common">Glume blotch fungus</name>
    <name type="synonym">Parastagonospora nodorum</name>
    <dbReference type="NCBI Taxonomy" id="321614"/>
    <lineage>
        <taxon>Eukaryota</taxon>
        <taxon>Fungi</taxon>
        <taxon>Dikarya</taxon>
        <taxon>Ascomycota</taxon>
        <taxon>Pezizomycotina</taxon>
        <taxon>Dothideomycetes</taxon>
        <taxon>Pleosporomycetidae</taxon>
        <taxon>Pleosporales</taxon>
        <taxon>Pleosporineae</taxon>
        <taxon>Phaeosphaeriaceae</taxon>
        <taxon>Parastagonospora</taxon>
    </lineage>
</organism>
<dbReference type="VEuPathDB" id="FungiDB:JI435_152270"/>
<protein>
    <submittedName>
        <fullName evidence="1">Uncharacterized protein</fullName>
    </submittedName>
</protein>
<evidence type="ECO:0000313" key="2">
    <source>
        <dbReference type="Proteomes" id="UP000663193"/>
    </source>
</evidence>
<evidence type="ECO:0000313" key="1">
    <source>
        <dbReference type="EMBL" id="QRC97890.1"/>
    </source>
</evidence>
<feature type="non-terminal residue" evidence="1">
    <location>
        <position position="185"/>
    </location>
</feature>